<proteinExistence type="predicted"/>
<dbReference type="AlphaFoldDB" id="W4EVR7"/>
<dbReference type="EMBL" id="ASQA01000028">
    <property type="protein sequence ID" value="ETT84167.1"/>
    <property type="molecule type" value="Genomic_DNA"/>
</dbReference>
<keyword evidence="2" id="KW-1185">Reference proteome</keyword>
<dbReference type="Proteomes" id="UP000019062">
    <property type="component" value="Unassembled WGS sequence"/>
</dbReference>
<gene>
    <name evidence="1" type="ORF">C176_12403</name>
</gene>
<accession>W4EVR7</accession>
<name>W4EVR7_9BACL</name>
<reference evidence="1 2" key="1">
    <citation type="journal article" date="2014" name="BMC Genomics">
        <title>Genomic comparison of sporeforming bacilli isolated from milk.</title>
        <authorList>
            <person name="Moreno Switt A.I."/>
            <person name="Andrus A.D."/>
            <person name="Ranieri M.L."/>
            <person name="Orsi R.H."/>
            <person name="Ivy R."/>
            <person name="den Bakker H.C."/>
            <person name="Martin N.H."/>
            <person name="Wiedmann M."/>
            <person name="Boor K.J."/>
        </authorList>
    </citation>
    <scope>NUCLEOTIDE SEQUENCE [LARGE SCALE GENOMIC DNA]</scope>
    <source>
        <strain evidence="1 2">FSL R5-213</strain>
    </source>
</reference>
<dbReference type="eggNOG" id="ENOG5033P3K">
    <property type="taxonomic scope" value="Bacteria"/>
</dbReference>
<organism evidence="1 2">
    <name type="scientific">Viridibacillus arenosi FSL R5-213</name>
    <dbReference type="NCBI Taxonomy" id="1227360"/>
    <lineage>
        <taxon>Bacteria</taxon>
        <taxon>Bacillati</taxon>
        <taxon>Bacillota</taxon>
        <taxon>Bacilli</taxon>
        <taxon>Bacillales</taxon>
        <taxon>Caryophanaceae</taxon>
        <taxon>Viridibacillus</taxon>
    </lineage>
</organism>
<sequence length="76" mass="8681">MNITLKESKIQFKNPVIGQPTRAVEEHYYARRIVAIVDGVARQFRFMANELPFVADEGEMIAAIETQLNKEQTNAE</sequence>
<evidence type="ECO:0000313" key="2">
    <source>
        <dbReference type="Proteomes" id="UP000019062"/>
    </source>
</evidence>
<protein>
    <submittedName>
        <fullName evidence="1">Uncharacterized protein</fullName>
    </submittedName>
</protein>
<evidence type="ECO:0000313" key="1">
    <source>
        <dbReference type="EMBL" id="ETT84167.1"/>
    </source>
</evidence>
<comment type="caution">
    <text evidence="1">The sequence shown here is derived from an EMBL/GenBank/DDBJ whole genome shotgun (WGS) entry which is preliminary data.</text>
</comment>
<dbReference type="RefSeq" id="WP_038185430.1">
    <property type="nucleotide sequence ID" value="NZ_ASQA01000028.1"/>
</dbReference>